<evidence type="ECO:0000313" key="2">
    <source>
        <dbReference type="EMBL" id="GBM04090.1"/>
    </source>
</evidence>
<evidence type="ECO:0000313" key="1">
    <source>
        <dbReference type="EMBL" id="GBM04089.1"/>
    </source>
</evidence>
<dbReference type="Proteomes" id="UP000499080">
    <property type="component" value="Unassembled WGS sequence"/>
</dbReference>
<gene>
    <name evidence="1" type="ORF">AVEN_247958_1</name>
    <name evidence="2" type="ORF">AVEN_247959_1</name>
</gene>
<protein>
    <submittedName>
        <fullName evidence="2">Uncharacterized protein</fullName>
    </submittedName>
</protein>
<organism evidence="2 3">
    <name type="scientific">Araneus ventricosus</name>
    <name type="common">Orbweaver spider</name>
    <name type="synonym">Epeira ventricosa</name>
    <dbReference type="NCBI Taxonomy" id="182803"/>
    <lineage>
        <taxon>Eukaryota</taxon>
        <taxon>Metazoa</taxon>
        <taxon>Ecdysozoa</taxon>
        <taxon>Arthropoda</taxon>
        <taxon>Chelicerata</taxon>
        <taxon>Arachnida</taxon>
        <taxon>Araneae</taxon>
        <taxon>Araneomorphae</taxon>
        <taxon>Entelegynae</taxon>
        <taxon>Araneoidea</taxon>
        <taxon>Araneidae</taxon>
        <taxon>Araneus</taxon>
    </lineage>
</organism>
<comment type="caution">
    <text evidence="2">The sequence shown here is derived from an EMBL/GenBank/DDBJ whole genome shotgun (WGS) entry which is preliminary data.</text>
</comment>
<proteinExistence type="predicted"/>
<sequence>MQQKIDLHPTRGNCGISSQRVKVLDMITWYACSETKFNLVILTSSVKATLQLFWYRSHNFEPWSDDEDDIQVATSFSKLPRRTKNRTEHNFMHLRLQPFGYFNSVADMKWKRHRKTLLNCLANNDGGRGMEKVTKLQI</sequence>
<accession>A0A4Y2CIB2</accession>
<evidence type="ECO:0000313" key="3">
    <source>
        <dbReference type="Proteomes" id="UP000499080"/>
    </source>
</evidence>
<reference evidence="2 3" key="1">
    <citation type="journal article" date="2019" name="Sci. Rep.">
        <title>Orb-weaving spider Araneus ventricosus genome elucidates the spidroin gene catalogue.</title>
        <authorList>
            <person name="Kono N."/>
            <person name="Nakamura H."/>
            <person name="Ohtoshi R."/>
            <person name="Moran D.A.P."/>
            <person name="Shinohara A."/>
            <person name="Yoshida Y."/>
            <person name="Fujiwara M."/>
            <person name="Mori M."/>
            <person name="Tomita M."/>
            <person name="Arakawa K."/>
        </authorList>
    </citation>
    <scope>NUCLEOTIDE SEQUENCE [LARGE SCALE GENOMIC DNA]</scope>
</reference>
<keyword evidence="3" id="KW-1185">Reference proteome</keyword>
<dbReference type="EMBL" id="BGPR01000198">
    <property type="protein sequence ID" value="GBM04090.1"/>
    <property type="molecule type" value="Genomic_DNA"/>
</dbReference>
<dbReference type="AlphaFoldDB" id="A0A4Y2CIB2"/>
<dbReference type="EMBL" id="BGPR01000198">
    <property type="protein sequence ID" value="GBM04089.1"/>
    <property type="molecule type" value="Genomic_DNA"/>
</dbReference>
<name>A0A4Y2CIB2_ARAVE</name>